<evidence type="ECO:0000256" key="4">
    <source>
        <dbReference type="ARBA" id="ARBA00023306"/>
    </source>
</evidence>
<dbReference type="InterPro" id="IPR036915">
    <property type="entry name" value="Cyclin-like_sf"/>
</dbReference>
<dbReference type="Pfam" id="PF00134">
    <property type="entry name" value="Cyclin_N"/>
    <property type="match status" value="1"/>
</dbReference>
<dbReference type="EMBL" id="KZ503049">
    <property type="protein sequence ID" value="PKU68743.1"/>
    <property type="molecule type" value="Genomic_DNA"/>
</dbReference>
<keyword evidence="4" id="KW-0131">Cell cycle</keyword>
<dbReference type="CDD" id="cd20544">
    <property type="entry name" value="CYCLIN_AtCycD-like_rpt2"/>
    <property type="match status" value="1"/>
</dbReference>
<dbReference type="SMART" id="SM00385">
    <property type="entry name" value="CYCLIN"/>
    <property type="match status" value="1"/>
</dbReference>
<dbReference type="InterPro" id="IPR013763">
    <property type="entry name" value="Cyclin-like_dom"/>
</dbReference>
<proteinExistence type="inferred from homology"/>
<organism evidence="8 9">
    <name type="scientific">Dendrobium catenatum</name>
    <dbReference type="NCBI Taxonomy" id="906689"/>
    <lineage>
        <taxon>Eukaryota</taxon>
        <taxon>Viridiplantae</taxon>
        <taxon>Streptophyta</taxon>
        <taxon>Embryophyta</taxon>
        <taxon>Tracheophyta</taxon>
        <taxon>Spermatophyta</taxon>
        <taxon>Magnoliopsida</taxon>
        <taxon>Liliopsida</taxon>
        <taxon>Asparagales</taxon>
        <taxon>Orchidaceae</taxon>
        <taxon>Epidendroideae</taxon>
        <taxon>Malaxideae</taxon>
        <taxon>Dendrobiinae</taxon>
        <taxon>Dendrobium</taxon>
    </lineage>
</organism>
<keyword evidence="9" id="KW-1185">Reference proteome</keyword>
<evidence type="ECO:0000259" key="6">
    <source>
        <dbReference type="SMART" id="SM00385"/>
    </source>
</evidence>
<dbReference type="InterPro" id="IPR004367">
    <property type="entry name" value="Cyclin_C-dom"/>
</dbReference>
<dbReference type="CDD" id="cd20543">
    <property type="entry name" value="CYCLIN_AtCycD-like_rpt1"/>
    <property type="match status" value="1"/>
</dbReference>
<name>A0A2I0VZA3_9ASPA</name>
<dbReference type="Proteomes" id="UP000233837">
    <property type="component" value="Unassembled WGS sequence"/>
</dbReference>
<evidence type="ECO:0000313" key="8">
    <source>
        <dbReference type="EMBL" id="PKU68743.1"/>
    </source>
</evidence>
<dbReference type="PANTHER" id="PTHR10177">
    <property type="entry name" value="CYCLINS"/>
    <property type="match status" value="1"/>
</dbReference>
<evidence type="ECO:0000313" key="9">
    <source>
        <dbReference type="Proteomes" id="UP000233837"/>
    </source>
</evidence>
<dbReference type="Gene3D" id="1.10.472.10">
    <property type="entry name" value="Cyclin-like"/>
    <property type="match status" value="2"/>
</dbReference>
<evidence type="ECO:0000259" key="7">
    <source>
        <dbReference type="SMART" id="SM01332"/>
    </source>
</evidence>
<evidence type="ECO:0000256" key="2">
    <source>
        <dbReference type="ARBA" id="ARBA00022618"/>
    </source>
</evidence>
<dbReference type="Pfam" id="PF02984">
    <property type="entry name" value="Cyclin_C"/>
    <property type="match status" value="1"/>
</dbReference>
<comment type="similarity">
    <text evidence="1">Belongs to the cyclin family. Cyclin D subfamily.</text>
</comment>
<dbReference type="SUPFAM" id="SSF47954">
    <property type="entry name" value="Cyclin-like"/>
    <property type="match status" value="2"/>
</dbReference>
<sequence length="334" mass="36729">MDLFPAPISISSTLCNAEISASSHAITGGESSTKEWTTEINTIANHTPLPLLFAAEKEYLLSSDYLHRSHDCIARRDSINWMLKVIEFYKFNPVTAYRSVDYLDRFLSANSLPVTEGKNGKKQSGGGWPKQLLSVACLSIAAKMEETHVPVLLDLQILDSKYVFEPRTICRMELLILTVLTWRMRAVTPFDFLPYLAASVLPVDSTAILSRATNLIISSRRVVDFLRFRPSTIAAAAMLCASVKIAAPSASDNAVCFSYFSEWNNKDVVGECRQLMEEYLIDACPSESPPSHSPVGTVTAAARISCNVEKSSAGVVKAEPPSLKRRRLVDGECG</sequence>
<gene>
    <name evidence="8" type="primary">CYCD1-1</name>
    <name evidence="8" type="ORF">MA16_Dca014213</name>
</gene>
<evidence type="ECO:0000256" key="3">
    <source>
        <dbReference type="ARBA" id="ARBA00023127"/>
    </source>
</evidence>
<dbReference type="PROSITE" id="PS00292">
    <property type="entry name" value="CYCLINS"/>
    <property type="match status" value="1"/>
</dbReference>
<keyword evidence="3 5" id="KW-0195">Cyclin</keyword>
<dbReference type="InterPro" id="IPR048258">
    <property type="entry name" value="Cyclins_cyclin-box"/>
</dbReference>
<feature type="domain" description="Cyclin-like" evidence="6">
    <location>
        <begin position="80"/>
        <end position="178"/>
    </location>
</feature>
<reference evidence="8 9" key="2">
    <citation type="journal article" date="2017" name="Nature">
        <title>The Apostasia genome and the evolution of orchids.</title>
        <authorList>
            <person name="Zhang G.Q."/>
            <person name="Liu K.W."/>
            <person name="Li Z."/>
            <person name="Lohaus R."/>
            <person name="Hsiao Y.Y."/>
            <person name="Niu S.C."/>
            <person name="Wang J.Y."/>
            <person name="Lin Y.C."/>
            <person name="Xu Q."/>
            <person name="Chen L.J."/>
            <person name="Yoshida K."/>
            <person name="Fujiwara S."/>
            <person name="Wang Z.W."/>
            <person name="Zhang Y.Q."/>
            <person name="Mitsuda N."/>
            <person name="Wang M."/>
            <person name="Liu G.H."/>
            <person name="Pecoraro L."/>
            <person name="Huang H.X."/>
            <person name="Xiao X.J."/>
            <person name="Lin M."/>
            <person name="Wu X.Y."/>
            <person name="Wu W.L."/>
            <person name="Chen Y.Y."/>
            <person name="Chang S.B."/>
            <person name="Sakamoto S."/>
            <person name="Ohme-Takagi M."/>
            <person name="Yagi M."/>
            <person name="Zeng S.J."/>
            <person name="Shen C.Y."/>
            <person name="Yeh C.M."/>
            <person name="Luo Y.B."/>
            <person name="Tsai W.C."/>
            <person name="Van de Peer Y."/>
            <person name="Liu Z.J."/>
        </authorList>
    </citation>
    <scope>NUCLEOTIDE SEQUENCE [LARGE SCALE GENOMIC DNA]</scope>
    <source>
        <tissue evidence="8">The whole plant</tissue>
    </source>
</reference>
<dbReference type="GO" id="GO:0051301">
    <property type="term" value="P:cell division"/>
    <property type="evidence" value="ECO:0007669"/>
    <property type="project" value="UniProtKB-KW"/>
</dbReference>
<feature type="domain" description="Cyclin C-terminal" evidence="7">
    <location>
        <begin position="187"/>
        <end position="322"/>
    </location>
</feature>
<dbReference type="AlphaFoldDB" id="A0A2I0VZA3"/>
<dbReference type="STRING" id="906689.A0A2I0VZA3"/>
<evidence type="ECO:0000256" key="1">
    <source>
        <dbReference type="ARBA" id="ARBA00009065"/>
    </source>
</evidence>
<dbReference type="SMART" id="SM01332">
    <property type="entry name" value="Cyclin_C"/>
    <property type="match status" value="1"/>
</dbReference>
<dbReference type="InterPro" id="IPR039361">
    <property type="entry name" value="Cyclin"/>
</dbReference>
<dbReference type="InterPro" id="IPR006671">
    <property type="entry name" value="Cyclin_N"/>
</dbReference>
<keyword evidence="2" id="KW-0132">Cell division</keyword>
<dbReference type="FunFam" id="1.10.472.10:FF:000060">
    <property type="entry name" value="D6-type cyclin"/>
    <property type="match status" value="1"/>
</dbReference>
<reference evidence="8 9" key="1">
    <citation type="journal article" date="2016" name="Sci. Rep.">
        <title>The Dendrobium catenatum Lindl. genome sequence provides insights into polysaccharide synthase, floral development and adaptive evolution.</title>
        <authorList>
            <person name="Zhang G.Q."/>
            <person name="Xu Q."/>
            <person name="Bian C."/>
            <person name="Tsai W.C."/>
            <person name="Yeh C.M."/>
            <person name="Liu K.W."/>
            <person name="Yoshida K."/>
            <person name="Zhang L.S."/>
            <person name="Chang S.B."/>
            <person name="Chen F."/>
            <person name="Shi Y."/>
            <person name="Su Y.Y."/>
            <person name="Zhang Y.Q."/>
            <person name="Chen L.J."/>
            <person name="Yin Y."/>
            <person name="Lin M."/>
            <person name="Huang H."/>
            <person name="Deng H."/>
            <person name="Wang Z.W."/>
            <person name="Zhu S.L."/>
            <person name="Zhao X."/>
            <person name="Deng C."/>
            <person name="Niu S.C."/>
            <person name="Huang J."/>
            <person name="Wang M."/>
            <person name="Liu G.H."/>
            <person name="Yang H.J."/>
            <person name="Xiao X.J."/>
            <person name="Hsiao Y.Y."/>
            <person name="Wu W.L."/>
            <person name="Chen Y.Y."/>
            <person name="Mitsuda N."/>
            <person name="Ohme-Takagi M."/>
            <person name="Luo Y.B."/>
            <person name="Van de Peer Y."/>
            <person name="Liu Z.J."/>
        </authorList>
    </citation>
    <scope>NUCLEOTIDE SEQUENCE [LARGE SCALE GENOMIC DNA]</scope>
    <source>
        <tissue evidence="8">The whole plant</tissue>
    </source>
</reference>
<protein>
    <submittedName>
        <fullName evidence="8">Cyclin-D1-1</fullName>
    </submittedName>
</protein>
<evidence type="ECO:0000256" key="5">
    <source>
        <dbReference type="RuleBase" id="RU000383"/>
    </source>
</evidence>
<accession>A0A2I0VZA3</accession>